<sequence length="363" mass="39066">MRFPLLALTASLAAAADVLGQALTPQIDQYIQQIVALEQIPGLTVGVSRLSGASEFGAWGYKSEDGDAMTTDTLFNIGSCSKAFLSAAMGILIDDFARVRNTVPLPHGVAKFDWDTKVAAILPGVWGLEDPWASQKTNIADLLSHVTGLPRHDYSYGPTDSTSTVLKKLQSLRPAFELREQWTYNNMVGSTLGSWRRNYIKFVTDRIFTPLNMSSTTFSFNAANASGKATQTFTASGRRIPWWITDSEVELVAGPGGVISSVVDMSSDLFAAFATIWSSHALLLPAGGTTYQLYPIYIFPEGYGKNSTPFQVSTGFGVATFVLDKGGAVVGFGLNGTVDNGPTDREKQGGSIEETADAWFVKV</sequence>
<organism evidence="1 2">
    <name type="scientific">Artomyces pyxidatus</name>
    <dbReference type="NCBI Taxonomy" id="48021"/>
    <lineage>
        <taxon>Eukaryota</taxon>
        <taxon>Fungi</taxon>
        <taxon>Dikarya</taxon>
        <taxon>Basidiomycota</taxon>
        <taxon>Agaricomycotina</taxon>
        <taxon>Agaricomycetes</taxon>
        <taxon>Russulales</taxon>
        <taxon>Auriscalpiaceae</taxon>
        <taxon>Artomyces</taxon>
    </lineage>
</organism>
<accession>A0ACB8T2Y4</accession>
<reference evidence="1" key="2">
    <citation type="journal article" date="2022" name="New Phytol.">
        <title>Evolutionary transition to the ectomycorrhizal habit in the genomes of a hyperdiverse lineage of mushroom-forming fungi.</title>
        <authorList>
            <person name="Looney B."/>
            <person name="Miyauchi S."/>
            <person name="Morin E."/>
            <person name="Drula E."/>
            <person name="Courty P.E."/>
            <person name="Kohler A."/>
            <person name="Kuo A."/>
            <person name="LaButti K."/>
            <person name="Pangilinan J."/>
            <person name="Lipzen A."/>
            <person name="Riley R."/>
            <person name="Andreopoulos W."/>
            <person name="He G."/>
            <person name="Johnson J."/>
            <person name="Nolan M."/>
            <person name="Tritt A."/>
            <person name="Barry K.W."/>
            <person name="Grigoriev I.V."/>
            <person name="Nagy L.G."/>
            <person name="Hibbett D."/>
            <person name="Henrissat B."/>
            <person name="Matheny P.B."/>
            <person name="Labbe J."/>
            <person name="Martin F.M."/>
        </authorList>
    </citation>
    <scope>NUCLEOTIDE SEQUENCE</scope>
    <source>
        <strain evidence="1">HHB10654</strain>
    </source>
</reference>
<protein>
    <submittedName>
        <fullName evidence="1">Beta-lactamase/transpeptidase-like protein</fullName>
    </submittedName>
</protein>
<name>A0ACB8T2Y4_9AGAM</name>
<reference evidence="1" key="1">
    <citation type="submission" date="2021-03" db="EMBL/GenBank/DDBJ databases">
        <authorList>
            <consortium name="DOE Joint Genome Institute"/>
            <person name="Ahrendt S."/>
            <person name="Looney B.P."/>
            <person name="Miyauchi S."/>
            <person name="Morin E."/>
            <person name="Drula E."/>
            <person name="Courty P.E."/>
            <person name="Chicoki N."/>
            <person name="Fauchery L."/>
            <person name="Kohler A."/>
            <person name="Kuo A."/>
            <person name="Labutti K."/>
            <person name="Pangilinan J."/>
            <person name="Lipzen A."/>
            <person name="Riley R."/>
            <person name="Andreopoulos W."/>
            <person name="He G."/>
            <person name="Johnson J."/>
            <person name="Barry K.W."/>
            <person name="Grigoriev I.V."/>
            <person name="Nagy L."/>
            <person name="Hibbett D."/>
            <person name="Henrissat B."/>
            <person name="Matheny P.B."/>
            <person name="Labbe J."/>
            <person name="Martin F."/>
        </authorList>
    </citation>
    <scope>NUCLEOTIDE SEQUENCE</scope>
    <source>
        <strain evidence="1">HHB10654</strain>
    </source>
</reference>
<dbReference type="Proteomes" id="UP000814140">
    <property type="component" value="Unassembled WGS sequence"/>
</dbReference>
<dbReference type="EMBL" id="MU277204">
    <property type="protein sequence ID" value="KAI0063204.1"/>
    <property type="molecule type" value="Genomic_DNA"/>
</dbReference>
<evidence type="ECO:0000313" key="2">
    <source>
        <dbReference type="Proteomes" id="UP000814140"/>
    </source>
</evidence>
<proteinExistence type="predicted"/>
<gene>
    <name evidence="1" type="ORF">BV25DRAFT_1938371</name>
</gene>
<keyword evidence="2" id="KW-1185">Reference proteome</keyword>
<comment type="caution">
    <text evidence="1">The sequence shown here is derived from an EMBL/GenBank/DDBJ whole genome shotgun (WGS) entry which is preliminary data.</text>
</comment>
<evidence type="ECO:0000313" key="1">
    <source>
        <dbReference type="EMBL" id="KAI0063204.1"/>
    </source>
</evidence>